<reference evidence="3 4" key="1">
    <citation type="submission" date="2016-11" db="EMBL/GenBank/DDBJ databases">
        <title>Draft Genome Sequences of Nine Cyanobacterial Strains from Diverse Habitats.</title>
        <authorList>
            <person name="Zhu T."/>
            <person name="Hou S."/>
            <person name="Lu X."/>
            <person name="Hess W.R."/>
        </authorList>
    </citation>
    <scope>NUCLEOTIDE SEQUENCE [LARGE SCALE GENOMIC DNA]</scope>
    <source>
        <strain evidence="3 4">NIES-592</strain>
    </source>
</reference>
<dbReference type="GO" id="GO:0003677">
    <property type="term" value="F:DNA binding"/>
    <property type="evidence" value="ECO:0007669"/>
    <property type="project" value="InterPro"/>
</dbReference>
<organism evidence="3 4">
    <name type="scientific">Fischerella major NIES-592</name>
    <dbReference type="NCBI Taxonomy" id="210994"/>
    <lineage>
        <taxon>Bacteria</taxon>
        <taxon>Bacillati</taxon>
        <taxon>Cyanobacteriota</taxon>
        <taxon>Cyanophyceae</taxon>
        <taxon>Nostocales</taxon>
        <taxon>Hapalosiphonaceae</taxon>
        <taxon>Fischerella</taxon>
    </lineage>
</organism>
<dbReference type="InterPro" id="IPR010982">
    <property type="entry name" value="Lambda_DNA-bd_dom_sf"/>
</dbReference>
<dbReference type="Gene3D" id="1.10.260.40">
    <property type="entry name" value="lambda repressor-like DNA-binding domains"/>
    <property type="match status" value="1"/>
</dbReference>
<comment type="caution">
    <text evidence="3">The sequence shown here is derived from an EMBL/GenBank/DDBJ whole genome shotgun (WGS) entry which is preliminary data.</text>
</comment>
<evidence type="ECO:0000313" key="4">
    <source>
        <dbReference type="Proteomes" id="UP000186391"/>
    </source>
</evidence>
<dbReference type="Pfam" id="PF13413">
    <property type="entry name" value="HTH_25"/>
    <property type="match status" value="1"/>
</dbReference>
<evidence type="ECO:0000313" key="3">
    <source>
        <dbReference type="EMBL" id="OKH15725.1"/>
    </source>
</evidence>
<dbReference type="EMBL" id="MRCA01000002">
    <property type="protein sequence ID" value="OKH15725.1"/>
    <property type="molecule type" value="Genomic_DNA"/>
</dbReference>
<feature type="region of interest" description="Disordered" evidence="1">
    <location>
        <begin position="83"/>
        <end position="111"/>
    </location>
</feature>
<dbReference type="PROSITE" id="PS50943">
    <property type="entry name" value="HTH_CROC1"/>
    <property type="match status" value="1"/>
</dbReference>
<feature type="compositionally biased region" description="Polar residues" evidence="1">
    <location>
        <begin position="94"/>
        <end position="111"/>
    </location>
</feature>
<feature type="region of interest" description="Disordered" evidence="1">
    <location>
        <begin position="321"/>
        <end position="367"/>
    </location>
</feature>
<dbReference type="OrthoDB" id="528021at2"/>
<dbReference type="AlphaFoldDB" id="A0A1U7H3S6"/>
<dbReference type="InterPro" id="IPR001387">
    <property type="entry name" value="Cro/C1-type_HTH"/>
</dbReference>
<evidence type="ECO:0000256" key="1">
    <source>
        <dbReference type="SAM" id="MobiDB-lite"/>
    </source>
</evidence>
<dbReference type="CDD" id="cd00093">
    <property type="entry name" value="HTH_XRE"/>
    <property type="match status" value="1"/>
</dbReference>
<dbReference type="SUPFAM" id="SSF47413">
    <property type="entry name" value="lambda repressor-like DNA-binding domains"/>
    <property type="match status" value="1"/>
</dbReference>
<proteinExistence type="predicted"/>
<protein>
    <recommendedName>
        <fullName evidence="2">HTH cro/C1-type domain-containing protein</fullName>
    </recommendedName>
</protein>
<gene>
    <name evidence="3" type="ORF">NIES592_06550</name>
</gene>
<feature type="compositionally biased region" description="Basic and acidic residues" evidence="1">
    <location>
        <begin position="83"/>
        <end position="93"/>
    </location>
</feature>
<dbReference type="InterPro" id="IPR050400">
    <property type="entry name" value="Bact_Cytoskel_RodZ"/>
</dbReference>
<name>A0A1U7H3S6_9CYAN</name>
<evidence type="ECO:0000259" key="2">
    <source>
        <dbReference type="PROSITE" id="PS50943"/>
    </source>
</evidence>
<dbReference type="PANTHER" id="PTHR34475:SF1">
    <property type="entry name" value="CYTOSKELETON PROTEIN RODZ"/>
    <property type="match status" value="1"/>
</dbReference>
<dbReference type="PANTHER" id="PTHR34475">
    <property type="match status" value="1"/>
</dbReference>
<dbReference type="Proteomes" id="UP000186391">
    <property type="component" value="Unassembled WGS sequence"/>
</dbReference>
<dbReference type="RefSeq" id="WP_073555246.1">
    <property type="nucleotide sequence ID" value="NZ_MRCA01000002.1"/>
</dbReference>
<sequence>MVTTPVYFLQILGNPSIEISQDELRSLLGEIEAELHNSQVYRRALATIQKLLGDSAEQGKMLLKAVGREAIGLAFRQLTQHYQKEENPVEKQTHNQPQTETADLTQQTQQDNSNNLSKYLTSVKFHTKESQENTKEENLSSQPNLVANIANQDNLTAVKTPLESLKNKIASKKELTKQSVDERRTESLRQIGQQLRQARESRGLSLEQLCVYTYISANQMEAIENGNWELLPEDVFVRGFIRLMGNALGFNGTALAASLPAPEPTKSVLPSWGESKKTSKGVGFEIRPMHLYVGYTALVASAIGGLSYVSQQGETSRLVNQNAVTPTPGSSSVSESLKHNESRTTPGIKSTSVGVTVGPDISPPEAL</sequence>
<keyword evidence="4" id="KW-1185">Reference proteome</keyword>
<accession>A0A1U7H3S6</accession>
<feature type="compositionally biased region" description="Polar residues" evidence="1">
    <location>
        <begin position="321"/>
        <end position="335"/>
    </location>
</feature>
<feature type="compositionally biased region" description="Polar residues" evidence="1">
    <location>
        <begin position="343"/>
        <end position="354"/>
    </location>
</feature>
<feature type="domain" description="HTH cro/C1-type" evidence="2">
    <location>
        <begin position="195"/>
        <end position="227"/>
    </location>
</feature>